<feature type="domain" description="Restriction endonuclease type IV Mrr" evidence="1">
    <location>
        <begin position="202"/>
        <end position="331"/>
    </location>
</feature>
<dbReference type="GO" id="GO:0004519">
    <property type="term" value="F:endonuclease activity"/>
    <property type="evidence" value="ECO:0007669"/>
    <property type="project" value="InterPro"/>
</dbReference>
<dbReference type="Gene3D" id="3.40.1350.10">
    <property type="match status" value="1"/>
</dbReference>
<accession>A0AAE6X0M1</accession>
<dbReference type="InterPro" id="IPR007560">
    <property type="entry name" value="Restrct_endonuc_IV_Mrr"/>
</dbReference>
<dbReference type="GO" id="GO:0009307">
    <property type="term" value="P:DNA restriction-modification system"/>
    <property type="evidence" value="ECO:0007669"/>
    <property type="project" value="InterPro"/>
</dbReference>
<dbReference type="Pfam" id="PF04471">
    <property type="entry name" value="Mrr_cat"/>
    <property type="match status" value="1"/>
</dbReference>
<dbReference type="EMBL" id="CP047363">
    <property type="protein sequence ID" value="QIH77582.1"/>
    <property type="molecule type" value="Genomic_DNA"/>
</dbReference>
<dbReference type="GO" id="GO:0003677">
    <property type="term" value="F:DNA binding"/>
    <property type="evidence" value="ECO:0007669"/>
    <property type="project" value="InterPro"/>
</dbReference>
<gene>
    <name evidence="2" type="ORF">GTN30_02790</name>
</gene>
<evidence type="ECO:0000313" key="2">
    <source>
        <dbReference type="EMBL" id="QIH77582.1"/>
    </source>
</evidence>
<name>A0AAE6X0M1_9STAP</name>
<protein>
    <recommendedName>
        <fullName evidence="1">Restriction endonuclease type IV Mrr domain-containing protein</fullName>
    </recommendedName>
</protein>
<reference evidence="2" key="1">
    <citation type="journal article" date="2020" name="Antimicrob. Agents Chemother.">
        <title>The novel macrolide resistance genes mef(D), msr(F) and msr(H) are present on resistance islands in Macrococcus canis, Macrococcus caseolyticus and Staphylococcus aureus.</title>
        <authorList>
            <person name="Schwendener S."/>
            <person name="Dona V."/>
            <person name="Perreten V."/>
        </authorList>
    </citation>
    <scope>NUCLEOTIDE SEQUENCE</scope>
    <source>
        <strain evidence="2">Epi0076A</strain>
    </source>
</reference>
<dbReference type="InterPro" id="IPR011856">
    <property type="entry name" value="tRNA_endonuc-like_dom_sf"/>
</dbReference>
<dbReference type="RefSeq" id="WP_164953068.1">
    <property type="nucleotide sequence ID" value="NZ_CP047363.1"/>
</dbReference>
<organism evidence="2 3">
    <name type="scientific">Macrococcoides canis</name>
    <dbReference type="NCBI Taxonomy" id="1855823"/>
    <lineage>
        <taxon>Bacteria</taxon>
        <taxon>Bacillati</taxon>
        <taxon>Bacillota</taxon>
        <taxon>Bacilli</taxon>
        <taxon>Bacillales</taxon>
        <taxon>Staphylococcaceae</taxon>
        <taxon>Macrococcoides</taxon>
    </lineage>
</organism>
<dbReference type="Proteomes" id="UP000501122">
    <property type="component" value="Chromosome"/>
</dbReference>
<evidence type="ECO:0000259" key="1">
    <source>
        <dbReference type="Pfam" id="PF04471"/>
    </source>
</evidence>
<sequence>MYLMQRVSHNGTISEKMLNLGYLPIGWAALRKYDYELAEKLITLARDKKKSKYEFGQYFQELSQTTPLDWLTSRQGYFLYNFLNLSKGSIVIVPKYQMFDIFEVIDQPQVFSSEETGINSEEDIGFMVKVKLLYGNVSRYKYLEMNLMSKMKFRGTNLVFSEEDEKLIKNMIEHINTNTPIDDFSETKIKILNEIREYIYRIGYEKLEKLIKAYLYHIGADHVKIPSKKDKGDNNKRADIDIKASFKKLGIVIYVQAKCHNGISNEIGIEQLLAYENEIDSDFSDLVPVKWFITTGDIEANIKEHVSEMYSHKKDELNNMKLMNGVEFAEALYDSGFIFGTNDYNK</sequence>
<evidence type="ECO:0000313" key="3">
    <source>
        <dbReference type="Proteomes" id="UP000501122"/>
    </source>
</evidence>
<dbReference type="AlphaFoldDB" id="A0AAE6X0M1"/>
<proteinExistence type="predicted"/>